<protein>
    <recommendedName>
        <fullName evidence="3">KTSC domain-containing protein</fullName>
    </recommendedName>
</protein>
<dbReference type="RefSeq" id="WP_217629298.1">
    <property type="nucleotide sequence ID" value="NZ_FNCI01000001.1"/>
</dbReference>
<gene>
    <name evidence="1" type="ORF">SAMN05216571_101356</name>
</gene>
<evidence type="ECO:0000313" key="1">
    <source>
        <dbReference type="EMBL" id="SDF71675.1"/>
    </source>
</evidence>
<evidence type="ECO:0008006" key="3">
    <source>
        <dbReference type="Google" id="ProtNLM"/>
    </source>
</evidence>
<proteinExistence type="predicted"/>
<evidence type="ECO:0000313" key="2">
    <source>
        <dbReference type="Proteomes" id="UP000198641"/>
    </source>
</evidence>
<organism evidence="1 2">
    <name type="scientific">Onishia taeanensis</name>
    <dbReference type="NCBI Taxonomy" id="284577"/>
    <lineage>
        <taxon>Bacteria</taxon>
        <taxon>Pseudomonadati</taxon>
        <taxon>Pseudomonadota</taxon>
        <taxon>Gammaproteobacteria</taxon>
        <taxon>Oceanospirillales</taxon>
        <taxon>Halomonadaceae</taxon>
        <taxon>Onishia</taxon>
    </lineage>
</organism>
<dbReference type="Proteomes" id="UP000198641">
    <property type="component" value="Unassembled WGS sequence"/>
</dbReference>
<dbReference type="EMBL" id="FNCI01000001">
    <property type="protein sequence ID" value="SDF71675.1"/>
    <property type="molecule type" value="Genomic_DNA"/>
</dbReference>
<name>A0A1G7NC54_9GAMM</name>
<sequence length="76" mass="8320">MMERYKNLGCNSNVVAYEIGSGEITVQFGDGSVYLYTNQSAGAGSINEMHRLARAGQGLNSYIGRVVKKGYARKIR</sequence>
<dbReference type="AlphaFoldDB" id="A0A1G7NC54"/>
<keyword evidence="2" id="KW-1185">Reference proteome</keyword>
<reference evidence="1 2" key="1">
    <citation type="submission" date="2016-10" db="EMBL/GenBank/DDBJ databases">
        <authorList>
            <person name="de Groot N.N."/>
        </authorList>
    </citation>
    <scope>NUCLEOTIDE SEQUENCE [LARGE SCALE GENOMIC DNA]</scope>
    <source>
        <strain evidence="1 2">BH539</strain>
    </source>
</reference>
<accession>A0A1G7NC54</accession>